<dbReference type="EMBL" id="JAVRES010000013">
    <property type="protein sequence ID" value="MDT0437789.1"/>
    <property type="molecule type" value="Genomic_DNA"/>
</dbReference>
<evidence type="ECO:0000313" key="4">
    <source>
        <dbReference type="EMBL" id="MDT0437789.1"/>
    </source>
</evidence>
<feature type="transmembrane region" description="Helical" evidence="2">
    <location>
        <begin position="51"/>
        <end position="69"/>
    </location>
</feature>
<organism evidence="4 5">
    <name type="scientific">Streptomyces doudnae</name>
    <dbReference type="NCBI Taxonomy" id="3075536"/>
    <lineage>
        <taxon>Bacteria</taxon>
        <taxon>Bacillati</taxon>
        <taxon>Actinomycetota</taxon>
        <taxon>Actinomycetes</taxon>
        <taxon>Kitasatosporales</taxon>
        <taxon>Streptomycetaceae</taxon>
        <taxon>Streptomyces</taxon>
    </lineage>
</organism>
<sequence length="220" mass="23476">MSDHQGSEGTTQRLPVVERAPGSTPAPSPPVIDGSGGGGASERRFWSTRRVPAGIVALLLLGAAGLLLYDVAAVRAGRPAMSWRRHLAEQLARRPLDDTWVLVGAGIAALLGLWLIALAITPGLRALLPMRALHPDVRAGLHRDAAALVLRDRAMEVAGVQSASVRTTRRHADVRAVSHFRELDDVRADLERVLAEAITGLGLARPPALAVRVRRPGKKE</sequence>
<feature type="region of interest" description="Disordered" evidence="1">
    <location>
        <begin position="1"/>
        <end position="43"/>
    </location>
</feature>
<dbReference type="Pfam" id="PF19803">
    <property type="entry name" value="DUF6286"/>
    <property type="match status" value="1"/>
</dbReference>
<keyword evidence="2" id="KW-0812">Transmembrane</keyword>
<keyword evidence="2" id="KW-0472">Membrane</keyword>
<reference evidence="5" key="1">
    <citation type="submission" date="2023-07" db="EMBL/GenBank/DDBJ databases">
        <title>30 novel species of actinomycetes from the DSMZ collection.</title>
        <authorList>
            <person name="Nouioui I."/>
        </authorList>
    </citation>
    <scope>NUCLEOTIDE SEQUENCE [LARGE SCALE GENOMIC DNA]</scope>
    <source>
        <strain evidence="5">DSM 41981</strain>
    </source>
</reference>
<feature type="domain" description="DUF6286" evidence="3">
    <location>
        <begin position="110"/>
        <end position="214"/>
    </location>
</feature>
<protein>
    <submittedName>
        <fullName evidence="4">DUF6286 domain-containing protein</fullName>
    </submittedName>
</protein>
<dbReference type="AlphaFoldDB" id="A0ABD5EUV7"/>
<evidence type="ECO:0000259" key="3">
    <source>
        <dbReference type="Pfam" id="PF19803"/>
    </source>
</evidence>
<comment type="caution">
    <text evidence="4">The sequence shown here is derived from an EMBL/GenBank/DDBJ whole genome shotgun (WGS) entry which is preliminary data.</text>
</comment>
<keyword evidence="5" id="KW-1185">Reference proteome</keyword>
<keyword evidence="2" id="KW-1133">Transmembrane helix</keyword>
<dbReference type="RefSeq" id="WP_093836294.1">
    <property type="nucleotide sequence ID" value="NZ_JAVRES010000013.1"/>
</dbReference>
<evidence type="ECO:0000256" key="1">
    <source>
        <dbReference type="SAM" id="MobiDB-lite"/>
    </source>
</evidence>
<accession>A0ABD5EUV7</accession>
<evidence type="ECO:0000256" key="2">
    <source>
        <dbReference type="SAM" id="Phobius"/>
    </source>
</evidence>
<dbReference type="InterPro" id="IPR046253">
    <property type="entry name" value="DUF6286"/>
</dbReference>
<evidence type="ECO:0000313" key="5">
    <source>
        <dbReference type="Proteomes" id="UP001183535"/>
    </source>
</evidence>
<gene>
    <name evidence="4" type="ORF">RM877_24180</name>
</gene>
<dbReference type="Proteomes" id="UP001183535">
    <property type="component" value="Unassembled WGS sequence"/>
</dbReference>
<proteinExistence type="predicted"/>
<feature type="transmembrane region" description="Helical" evidence="2">
    <location>
        <begin position="100"/>
        <end position="121"/>
    </location>
</feature>
<name>A0ABD5EUV7_9ACTN</name>